<dbReference type="Pfam" id="PF13424">
    <property type="entry name" value="TPR_12"/>
    <property type="match status" value="2"/>
</dbReference>
<evidence type="ECO:0000313" key="10">
    <source>
        <dbReference type="Proteomes" id="UP000233398"/>
    </source>
</evidence>
<organism evidence="9 10">
    <name type="scientific">Rhodohalobacter barkolensis</name>
    <dbReference type="NCBI Taxonomy" id="2053187"/>
    <lineage>
        <taxon>Bacteria</taxon>
        <taxon>Pseudomonadati</taxon>
        <taxon>Balneolota</taxon>
        <taxon>Balneolia</taxon>
        <taxon>Balneolales</taxon>
        <taxon>Balneolaceae</taxon>
        <taxon>Rhodohalobacter</taxon>
    </lineage>
</organism>
<dbReference type="SUPFAM" id="SSF48452">
    <property type="entry name" value="TPR-like"/>
    <property type="match status" value="3"/>
</dbReference>
<dbReference type="Pfam" id="PF00069">
    <property type="entry name" value="Pkinase"/>
    <property type="match status" value="1"/>
</dbReference>
<protein>
    <recommendedName>
        <fullName evidence="8">Protein kinase domain-containing protein</fullName>
    </recommendedName>
</protein>
<feature type="domain" description="Protein kinase" evidence="8">
    <location>
        <begin position="80"/>
        <end position="327"/>
    </location>
</feature>
<sequence length="826" mass="94111">MKASQWKKINTLFKEIVDLDPERRSERLKTVKTNDPLIYEELITLLKADSDHTSLLDGFAIDHVDLSDLFPLEGVQVGPFLIEKKIGSGGMGNVYLANRTEGGFEQSVALKLIKYGMGSDQAISRFLGERSILARLQHPHIARLIDGGITGEERPWFAMEYVKGKNILEYCREMQISLNDKLKLILDVIDAVQYAHKNLIVHRDLKPDNIMVTGDDESPMIKLLDFGIAQILEDSEPEQFGVKAMTRAYASPEQMRGESTSTASDIYSLGVILAELLTGCHPKKDYRKENCTSVPISKELRAIIDKAMQDDPSERYENVSELSHEIRDWMAQRPVYSFSRKPLYRLKKWMNRNRVASFIGIFSIVSITILVLVYTHELKNETERAQQEALRATRIASVLGSSLRSIDPMQNRGEELSALGMVNMSTAYINNELANDPRTRSELLITMANIYANLIEHEQADSVSSIAVELYQQLEDTTSFTYIDMLADRSIILDKAGKYDEGLAMMHRAVDLANRYLEPGSLEFASVHLDYTYHLDVNQEYARADSILKMLKPIYENNREEAGETYDDFVFYMGTNYRRTGKFEEAEEYLYRSLELSRARHPGIHEQVASTLNHISSLYQNMGRFEEAIPYAIEAHEMRLEIFGPAHLNTLAAHSNTARAYSGAERLEEAAETYRDVLAIFREEYGNENFYISGILQSYGNVYLRMANYSRAETIIRESLEHGERLLPADHIRLSYPLKGLADALRKQGRFEEAISYAERAYALRSTLPDDNVDQIGARFTLGICLWNLNRQDEAESHLSDALTYFKSRPDRYSAQIAEIHGLGFE</sequence>
<dbReference type="Proteomes" id="UP000233398">
    <property type="component" value="Unassembled WGS sequence"/>
</dbReference>
<keyword evidence="1" id="KW-0808">Transferase</keyword>
<dbReference type="PANTHER" id="PTHR43289">
    <property type="entry name" value="MITOGEN-ACTIVATED PROTEIN KINASE KINASE KINASE 20-RELATED"/>
    <property type="match status" value="1"/>
</dbReference>
<evidence type="ECO:0000313" key="9">
    <source>
        <dbReference type="EMBL" id="PKD44674.1"/>
    </source>
</evidence>
<dbReference type="PROSITE" id="PS00108">
    <property type="entry name" value="PROTEIN_KINASE_ST"/>
    <property type="match status" value="1"/>
</dbReference>
<dbReference type="GO" id="GO:0004674">
    <property type="term" value="F:protein serine/threonine kinase activity"/>
    <property type="evidence" value="ECO:0007669"/>
    <property type="project" value="TreeGrafter"/>
</dbReference>
<dbReference type="PROSITE" id="PS00107">
    <property type="entry name" value="PROTEIN_KINASE_ATP"/>
    <property type="match status" value="1"/>
</dbReference>
<dbReference type="Gene3D" id="1.10.510.10">
    <property type="entry name" value="Transferase(Phosphotransferase) domain 1"/>
    <property type="match status" value="1"/>
</dbReference>
<dbReference type="OrthoDB" id="9813021at2"/>
<dbReference type="EMBL" id="PISP01000001">
    <property type="protein sequence ID" value="PKD44674.1"/>
    <property type="molecule type" value="Genomic_DNA"/>
</dbReference>
<keyword evidence="7" id="KW-1133">Transmembrane helix</keyword>
<feature type="binding site" evidence="6">
    <location>
        <position position="111"/>
    </location>
    <ligand>
        <name>ATP</name>
        <dbReference type="ChEBI" id="CHEBI:30616"/>
    </ligand>
</feature>
<evidence type="ECO:0000256" key="2">
    <source>
        <dbReference type="ARBA" id="ARBA00022741"/>
    </source>
</evidence>
<keyword evidence="5" id="KW-0802">TPR repeat</keyword>
<keyword evidence="10" id="KW-1185">Reference proteome</keyword>
<dbReference type="PANTHER" id="PTHR43289:SF34">
    <property type="entry name" value="SERINE_THREONINE-PROTEIN KINASE YBDM-RELATED"/>
    <property type="match status" value="1"/>
</dbReference>
<keyword evidence="4 6" id="KW-0067">ATP-binding</keyword>
<keyword evidence="3" id="KW-0418">Kinase</keyword>
<dbReference type="PROSITE" id="PS50011">
    <property type="entry name" value="PROTEIN_KINASE_DOM"/>
    <property type="match status" value="1"/>
</dbReference>
<proteinExistence type="predicted"/>
<evidence type="ECO:0000256" key="6">
    <source>
        <dbReference type="PROSITE-ProRule" id="PRU10141"/>
    </source>
</evidence>
<feature type="repeat" description="TPR" evidence="5">
    <location>
        <begin position="567"/>
        <end position="600"/>
    </location>
</feature>
<keyword evidence="7" id="KW-0812">Transmembrane</keyword>
<dbReference type="Pfam" id="PF13374">
    <property type="entry name" value="TPR_10"/>
    <property type="match status" value="1"/>
</dbReference>
<dbReference type="SUPFAM" id="SSF56112">
    <property type="entry name" value="Protein kinase-like (PK-like)"/>
    <property type="match status" value="1"/>
</dbReference>
<evidence type="ECO:0000256" key="7">
    <source>
        <dbReference type="SAM" id="Phobius"/>
    </source>
</evidence>
<keyword evidence="2 6" id="KW-0547">Nucleotide-binding</keyword>
<dbReference type="SMART" id="SM00220">
    <property type="entry name" value="S_TKc"/>
    <property type="match status" value="1"/>
</dbReference>
<evidence type="ECO:0000256" key="4">
    <source>
        <dbReference type="ARBA" id="ARBA00022840"/>
    </source>
</evidence>
<accession>A0A2N0VKH1</accession>
<gene>
    <name evidence="9" type="ORF">CWD77_04210</name>
</gene>
<keyword evidence="7" id="KW-0472">Membrane</keyword>
<reference evidence="9 10" key="1">
    <citation type="submission" date="2017-11" db="EMBL/GenBank/DDBJ databases">
        <title>Rhodohalobacter 15182 sp. nov., isolated from a salt lake.</title>
        <authorList>
            <person name="Han S."/>
        </authorList>
    </citation>
    <scope>NUCLEOTIDE SEQUENCE [LARGE SCALE GENOMIC DNA]</scope>
    <source>
        <strain evidence="9 10">15182</strain>
    </source>
</reference>
<dbReference type="CDD" id="cd14014">
    <property type="entry name" value="STKc_PknB_like"/>
    <property type="match status" value="1"/>
</dbReference>
<dbReference type="AlphaFoldDB" id="A0A2N0VKH1"/>
<dbReference type="InterPro" id="IPR000719">
    <property type="entry name" value="Prot_kinase_dom"/>
</dbReference>
<name>A0A2N0VKH1_9BACT</name>
<comment type="caution">
    <text evidence="9">The sequence shown here is derived from an EMBL/GenBank/DDBJ whole genome shotgun (WGS) entry which is preliminary data.</text>
</comment>
<dbReference type="InterPro" id="IPR017441">
    <property type="entry name" value="Protein_kinase_ATP_BS"/>
</dbReference>
<evidence type="ECO:0000259" key="8">
    <source>
        <dbReference type="PROSITE" id="PS50011"/>
    </source>
</evidence>
<dbReference type="InterPro" id="IPR008271">
    <property type="entry name" value="Ser/Thr_kinase_AS"/>
</dbReference>
<dbReference type="GO" id="GO:0005524">
    <property type="term" value="F:ATP binding"/>
    <property type="evidence" value="ECO:0007669"/>
    <property type="project" value="UniProtKB-UniRule"/>
</dbReference>
<dbReference type="SMART" id="SM00028">
    <property type="entry name" value="TPR"/>
    <property type="match status" value="7"/>
</dbReference>
<dbReference type="InterPro" id="IPR011990">
    <property type="entry name" value="TPR-like_helical_dom_sf"/>
</dbReference>
<evidence type="ECO:0000256" key="3">
    <source>
        <dbReference type="ARBA" id="ARBA00022777"/>
    </source>
</evidence>
<evidence type="ECO:0000256" key="5">
    <source>
        <dbReference type="PROSITE-ProRule" id="PRU00339"/>
    </source>
</evidence>
<feature type="transmembrane region" description="Helical" evidence="7">
    <location>
        <begin position="355"/>
        <end position="374"/>
    </location>
</feature>
<evidence type="ECO:0000256" key="1">
    <source>
        <dbReference type="ARBA" id="ARBA00022679"/>
    </source>
</evidence>
<dbReference type="Gene3D" id="1.25.40.10">
    <property type="entry name" value="Tetratricopeptide repeat domain"/>
    <property type="match status" value="3"/>
</dbReference>
<dbReference type="Gene3D" id="3.30.200.20">
    <property type="entry name" value="Phosphorylase Kinase, domain 1"/>
    <property type="match status" value="1"/>
</dbReference>
<dbReference type="InterPro" id="IPR011009">
    <property type="entry name" value="Kinase-like_dom_sf"/>
</dbReference>
<dbReference type="PROSITE" id="PS50005">
    <property type="entry name" value="TPR"/>
    <property type="match status" value="1"/>
</dbReference>
<dbReference type="RefSeq" id="WP_101071965.1">
    <property type="nucleotide sequence ID" value="NZ_PISP01000001.1"/>
</dbReference>
<dbReference type="InterPro" id="IPR019734">
    <property type="entry name" value="TPR_rpt"/>
</dbReference>